<organism evidence="2 3">
    <name type="scientific">Claviceps pusilla</name>
    <dbReference type="NCBI Taxonomy" id="123648"/>
    <lineage>
        <taxon>Eukaryota</taxon>
        <taxon>Fungi</taxon>
        <taxon>Dikarya</taxon>
        <taxon>Ascomycota</taxon>
        <taxon>Pezizomycotina</taxon>
        <taxon>Sordariomycetes</taxon>
        <taxon>Hypocreomycetidae</taxon>
        <taxon>Hypocreales</taxon>
        <taxon>Clavicipitaceae</taxon>
        <taxon>Claviceps</taxon>
    </lineage>
</organism>
<accession>A0A9P7N953</accession>
<evidence type="ECO:0000256" key="1">
    <source>
        <dbReference type="SAM" id="MobiDB-lite"/>
    </source>
</evidence>
<feature type="region of interest" description="Disordered" evidence="1">
    <location>
        <begin position="476"/>
        <end position="505"/>
    </location>
</feature>
<proteinExistence type="predicted"/>
<feature type="compositionally biased region" description="Low complexity" evidence="1">
    <location>
        <begin position="477"/>
        <end position="494"/>
    </location>
</feature>
<dbReference type="AlphaFoldDB" id="A0A9P7N953"/>
<name>A0A9P7N953_9HYPO</name>
<dbReference type="OrthoDB" id="2316594at2759"/>
<sequence length="608" mass="66199">MHTRFEFRAGPSIAIPSISKHSLEPPSSTPSDSAPFVFGLQKMSIQDDSDDVRKKLRLLRLQSQDLDDREIVNTPIFTEAVRRHIDGHHTPDKLIFSQHGLLGGEVAKLRQLSSSGSFRFGHDDMDIRPEDAPFLHYNVTAPSSTFICGSQGSGKSHTLSCLLENCLLASDANTLPKPLTGIVFHYDGFSSDANGQPCEAAHLSSSPDVSVRVLCAPTNVGQIKSTYAHLKNVQVQELRLSQRNLNTRRMLDLMAVSSIQGGGMPLYFHVLTRILKEMRIKQQQTGGHFDYRAFKQALKDEKFSRDQNGPLEQRLETLESFLAPEHVAAKPVSSRHGWVVPAKDTATKWEGEPGQLTIVDLSCPCVTAESACALFNICLSLFLEQNSKTGRVVALDEAHKYMTDSAESQALTESLLATIRLQRHLGARVIIATQEPTISPKLLDLCSVTIVHRFTSPDWLQSLKKHLAAAAQPGLISSSSSSCPSSSSSSSSHSSEQDAQRPNSPDTLTELFARIVALRQGEALLFCPSAIVGVLRAVQDANGADPPQDGFADWAKSQNQKGALEGGGRGLLLDDGSGNRLVRLGCGVMHVRVRERVTEDGGRSIMAG</sequence>
<evidence type="ECO:0000313" key="3">
    <source>
        <dbReference type="Proteomes" id="UP000748025"/>
    </source>
</evidence>
<keyword evidence="3" id="KW-1185">Reference proteome</keyword>
<protein>
    <recommendedName>
        <fullName evidence="4">P-loop containing nucleoside triphosphate hydrolase protein</fullName>
    </recommendedName>
</protein>
<reference evidence="2" key="1">
    <citation type="journal article" date="2020" name="bioRxiv">
        <title>Whole genome comparisons of ergot fungi reveals the divergence and evolution of species within the genus Claviceps are the result of varying mechanisms driving genome evolution and host range expansion.</title>
        <authorList>
            <person name="Wyka S.A."/>
            <person name="Mondo S.J."/>
            <person name="Liu M."/>
            <person name="Dettman J."/>
            <person name="Nalam V."/>
            <person name="Broders K.D."/>
        </authorList>
    </citation>
    <scope>NUCLEOTIDE SEQUENCE</scope>
    <source>
        <strain evidence="2">CCC 602</strain>
    </source>
</reference>
<evidence type="ECO:0000313" key="2">
    <source>
        <dbReference type="EMBL" id="KAG6001382.1"/>
    </source>
</evidence>
<comment type="caution">
    <text evidence="2">The sequence shown here is derived from an EMBL/GenBank/DDBJ whole genome shotgun (WGS) entry which is preliminary data.</text>
</comment>
<dbReference type="InterPro" id="IPR027417">
    <property type="entry name" value="P-loop_NTPase"/>
</dbReference>
<dbReference type="PANTHER" id="PTHR13884:SF16">
    <property type="entry name" value="AAA+ ATPASE DOMAIN-CONTAINING PROTEIN-RELATED"/>
    <property type="match status" value="1"/>
</dbReference>
<dbReference type="EMBL" id="SRPW01001430">
    <property type="protein sequence ID" value="KAG6001382.1"/>
    <property type="molecule type" value="Genomic_DNA"/>
</dbReference>
<dbReference type="PANTHER" id="PTHR13884">
    <property type="entry name" value="DUF853 DOMAIN-CONTAINING PROTEIN"/>
    <property type="match status" value="1"/>
</dbReference>
<gene>
    <name evidence="2" type="ORF">E4U43_001330</name>
</gene>
<dbReference type="Gene3D" id="3.40.50.300">
    <property type="entry name" value="P-loop containing nucleotide triphosphate hydrolases"/>
    <property type="match status" value="1"/>
</dbReference>
<dbReference type="InterPro" id="IPR053236">
    <property type="entry name" value="Cornifin"/>
</dbReference>
<dbReference type="SUPFAM" id="SSF52540">
    <property type="entry name" value="P-loop containing nucleoside triphosphate hydrolases"/>
    <property type="match status" value="1"/>
</dbReference>
<dbReference type="Proteomes" id="UP000748025">
    <property type="component" value="Unassembled WGS sequence"/>
</dbReference>
<evidence type="ECO:0008006" key="4">
    <source>
        <dbReference type="Google" id="ProtNLM"/>
    </source>
</evidence>